<reference evidence="3" key="1">
    <citation type="submission" date="2019-11" db="EMBL/GenBank/DDBJ databases">
        <title>Epiphytic Pseudomonas syringae from cherry orchards.</title>
        <authorList>
            <person name="Hulin M.T."/>
        </authorList>
    </citation>
    <scope>NUCLEOTIDE SEQUENCE</scope>
    <source>
        <strain evidence="3">PA-2-1F</strain>
    </source>
</reference>
<sequence length="1287" mass="143387">MTQQTPAFTPSRSPLTPHLDFIKEQIPTWVIKAPAQVREDFRNSLIKSNQARHDLKDLLGTIQSPQEFARALLHGKIRTWFFGLVTNEDAILSREWKNHHLLGLIKNHARTTRQTLLEAALQNFEASEAETGGMEIGTVIFNQTDSGEVPSTVCAPLFARFCRELDIGGQYSKHISHVLEPASADRVRGIFRDQAQHAFGVALHGASMRQEITPCQYSQLKTLQETGHNLKITCNHLTLDEVVLPNVLVITTTGINNPLLLYTPEDPSAVLRQYGSLDELKAQLAVRLLKADYLAFFKHLVPLQHQGTVLDVLPPRLRHSEFPIAQKRLPAKLQAAVSLTRIEGDPFTAIARQRIAQIKNDARIVAVPTAEVDLISRQKRLQSWIDLGKSALFFAASFIPVVGQVLLVVTAAQVIHTVYEGFAAWSRGDSDEALNDLLDLVDTAALAVATAGAIRTVGFGARLVKVKVRNKGWRLWNADLKPYRHPEALPDHLVADKQGVYTHEQRHYLKLDDHPHAIQRTPDAQQWELYHPTEPDAYRPALRSNGVGGWRQAHETPHDWDELKLIKRLGPDAANITQPKIEPILLLSGLDKTSLREIHQDMQRPPPLLSDTVRDFNLDQELADFNLERAEGSSVTPYSPQIQFHLLTSLPEWPANHVLKIVGEQQQVVMSHGTGTVEIKISEARFRKGELLHAVDEQMPQVEFNKLLPRFYVDYLTRIENLAARLADDVPRKKQRLFDLLNEPDDTAVTSTEKSTLPTLQMEAKAYSDAAQAARLQAGIFLDTRRGPESVPLVLYTLEQTPGWPKSRKISVHDASPSGPLLGSIGGADSSASHTLVREGELYAAPPGAPTDLPGAIERTLTESERSTLFSQSDVTSLDAALHKTGASLMARPAPAYRGGMLSRPAATEPGLPLDPSFAQKSPPTELTSRKDGIYHSRPASDGSYRYYIQDQQTYYEVKADALGWWLVDARNRFRAYKPYVRQKTGGGWEIDQAIGALHGGGESPTPSLEGMESSDEFESIPSSSDYGSAEENGVRPVYTQQELNSMRAERGYQHSSNYLRIYDRANNGRYPLRNLTGQPMRIRHIQAQGKSLTSNSVFPSTLIRPYIQWEGYENVARLYEDKLEVTSFTAAHQKFAQESALIGQATVITRKPLGKGEALGVYGGEILPLYVAQIRQDPYLMAIKDVRTTSPYAVNTQPILSGDNVLSRINTIFEYEAGHPVRQATAGYNVEAARFRVNTQVGDAPQEQMILTAMFASEDIPAGAELRWNYQYNEATIRQLFPLPAE</sequence>
<feature type="domain" description="Dermonecrotic toxin N-terminal" evidence="2">
    <location>
        <begin position="62"/>
        <end position="303"/>
    </location>
</feature>
<evidence type="ECO:0000259" key="2">
    <source>
        <dbReference type="Pfam" id="PF20178"/>
    </source>
</evidence>
<evidence type="ECO:0000313" key="3">
    <source>
        <dbReference type="EMBL" id="MCF5653990.1"/>
    </source>
</evidence>
<dbReference type="EMBL" id="WJZX01000004">
    <property type="protein sequence ID" value="MCF5653990.1"/>
    <property type="molecule type" value="Genomic_DNA"/>
</dbReference>
<dbReference type="Proteomes" id="UP000814126">
    <property type="component" value="Unassembled WGS sequence"/>
</dbReference>
<evidence type="ECO:0000313" key="4">
    <source>
        <dbReference type="Proteomes" id="UP000814126"/>
    </source>
</evidence>
<dbReference type="SUPFAM" id="SSF82199">
    <property type="entry name" value="SET domain"/>
    <property type="match status" value="1"/>
</dbReference>
<feature type="region of interest" description="Disordered" evidence="1">
    <location>
        <begin position="997"/>
        <end position="1034"/>
    </location>
</feature>
<organism evidence="3 4">
    <name type="scientific">Pseudomonas poae</name>
    <dbReference type="NCBI Taxonomy" id="200451"/>
    <lineage>
        <taxon>Bacteria</taxon>
        <taxon>Pseudomonadati</taxon>
        <taxon>Pseudomonadota</taxon>
        <taxon>Gammaproteobacteria</taxon>
        <taxon>Pseudomonadales</taxon>
        <taxon>Pseudomonadaceae</taxon>
        <taxon>Pseudomonas</taxon>
    </lineage>
</organism>
<dbReference type="Pfam" id="PF20178">
    <property type="entry name" value="ToxA_N"/>
    <property type="match status" value="1"/>
</dbReference>
<feature type="region of interest" description="Disordered" evidence="1">
    <location>
        <begin position="906"/>
        <end position="937"/>
    </location>
</feature>
<proteinExistence type="predicted"/>
<comment type="caution">
    <text evidence="3">The sequence shown here is derived from an EMBL/GenBank/DDBJ whole genome shotgun (WGS) entry which is preliminary data.</text>
</comment>
<dbReference type="InterPro" id="IPR046673">
    <property type="entry name" value="ToxA_N"/>
</dbReference>
<name>A0AAP2WEI2_9PSED</name>
<gene>
    <name evidence="3" type="ORF">GIV46_03050</name>
</gene>
<accession>A0AAP2WEI2</accession>
<evidence type="ECO:0000256" key="1">
    <source>
        <dbReference type="SAM" id="MobiDB-lite"/>
    </source>
</evidence>
<protein>
    <recommendedName>
        <fullName evidence="2">Dermonecrotic toxin N-terminal domain-containing protein</fullName>
    </recommendedName>
</protein>
<dbReference type="Gene3D" id="2.170.270.10">
    <property type="entry name" value="SET domain"/>
    <property type="match status" value="1"/>
</dbReference>
<dbReference type="InterPro" id="IPR046341">
    <property type="entry name" value="SET_dom_sf"/>
</dbReference>